<dbReference type="EMBL" id="OV651823">
    <property type="protein sequence ID" value="CAH1101584.1"/>
    <property type="molecule type" value="Genomic_DNA"/>
</dbReference>
<sequence length="157" mass="18172">MKISKTKKQKPNKYTISSDSEESVASLIHLTNYDSDDAMLPLSSFVQPKPVNYKEVKWEEIKTDVFLLVKFVGGARKVTTYKYVCVIKEKDKEDNEIAIVRLRALNEVCSDFYINESDESFIQMDMVVAILPQPEIKFEKRKMIYSFPGTIDVFKKP</sequence>
<reference evidence="1" key="1">
    <citation type="submission" date="2022-01" db="EMBL/GenBank/DDBJ databases">
        <authorList>
            <person name="King R."/>
        </authorList>
    </citation>
    <scope>NUCLEOTIDE SEQUENCE</scope>
</reference>
<evidence type="ECO:0000313" key="1">
    <source>
        <dbReference type="EMBL" id="CAH1101584.1"/>
    </source>
</evidence>
<protein>
    <submittedName>
        <fullName evidence="1">Uncharacterized protein</fullName>
    </submittedName>
</protein>
<dbReference type="Proteomes" id="UP001153636">
    <property type="component" value="Chromosome 11"/>
</dbReference>
<name>A0A9P0G4D9_9CUCU</name>
<dbReference type="OrthoDB" id="6758798at2759"/>
<gene>
    <name evidence="1" type="ORF">PSYICH_LOCUS3006</name>
</gene>
<keyword evidence="2" id="KW-1185">Reference proteome</keyword>
<dbReference type="AlphaFoldDB" id="A0A9P0G4D9"/>
<accession>A0A9P0G4D9</accession>
<organism evidence="1 2">
    <name type="scientific">Psylliodes chrysocephalus</name>
    <dbReference type="NCBI Taxonomy" id="3402493"/>
    <lineage>
        <taxon>Eukaryota</taxon>
        <taxon>Metazoa</taxon>
        <taxon>Ecdysozoa</taxon>
        <taxon>Arthropoda</taxon>
        <taxon>Hexapoda</taxon>
        <taxon>Insecta</taxon>
        <taxon>Pterygota</taxon>
        <taxon>Neoptera</taxon>
        <taxon>Endopterygota</taxon>
        <taxon>Coleoptera</taxon>
        <taxon>Polyphaga</taxon>
        <taxon>Cucujiformia</taxon>
        <taxon>Chrysomeloidea</taxon>
        <taxon>Chrysomelidae</taxon>
        <taxon>Galerucinae</taxon>
        <taxon>Alticini</taxon>
        <taxon>Psylliodes</taxon>
    </lineage>
</organism>
<evidence type="ECO:0000313" key="2">
    <source>
        <dbReference type="Proteomes" id="UP001153636"/>
    </source>
</evidence>
<proteinExistence type="predicted"/>